<accession>A0A183DGX7</accession>
<protein>
    <submittedName>
        <fullName evidence="1">PH domain-containing protein</fullName>
    </submittedName>
</protein>
<reference evidence="1" key="1">
    <citation type="submission" date="2016-06" db="UniProtKB">
        <authorList>
            <consortium name="WormBaseParasite"/>
        </authorList>
    </citation>
    <scope>IDENTIFICATION</scope>
</reference>
<name>A0A183DGX7_9BILA</name>
<organism evidence="1">
    <name type="scientific">Gongylonema pulchrum</name>
    <dbReference type="NCBI Taxonomy" id="637853"/>
    <lineage>
        <taxon>Eukaryota</taxon>
        <taxon>Metazoa</taxon>
        <taxon>Ecdysozoa</taxon>
        <taxon>Nematoda</taxon>
        <taxon>Chromadorea</taxon>
        <taxon>Rhabditida</taxon>
        <taxon>Spirurina</taxon>
        <taxon>Spiruromorpha</taxon>
        <taxon>Spiruroidea</taxon>
        <taxon>Gongylonematidae</taxon>
        <taxon>Gongylonema</taxon>
    </lineage>
</organism>
<dbReference type="AlphaFoldDB" id="A0A183DGX7"/>
<proteinExistence type="predicted"/>
<evidence type="ECO:0000313" key="1">
    <source>
        <dbReference type="WBParaSite" id="GPUH_0000797701-mRNA-1"/>
    </source>
</evidence>
<sequence>LEIAMNLTSNDELQRWVESFSCCPGLTVDDSCSGLIAPSGPQTIDVNSMHSLDGIIFSYSPPGSLRLSPSPVVNQRCDLISKL</sequence>
<dbReference type="WBParaSite" id="GPUH_0000797701-mRNA-1">
    <property type="protein sequence ID" value="GPUH_0000797701-mRNA-1"/>
    <property type="gene ID" value="GPUH_0000797701"/>
</dbReference>